<dbReference type="GO" id="GO:0004640">
    <property type="term" value="F:phosphoribosylanthranilate isomerase activity"/>
    <property type="evidence" value="ECO:0007669"/>
    <property type="project" value="UniProtKB-UniRule"/>
</dbReference>
<evidence type="ECO:0000256" key="8">
    <source>
        <dbReference type="ARBA" id="ARBA00023235"/>
    </source>
</evidence>
<dbReference type="AlphaFoldDB" id="A0AAU8A8C2"/>
<protein>
    <recommendedName>
        <fullName evidence="4 9">N-(5'-phosphoribosyl)anthranilate isomerase</fullName>
        <shortName evidence="9">PRAI</shortName>
        <ecNumber evidence="3 9">5.3.1.24</ecNumber>
    </recommendedName>
</protein>
<dbReference type="PANTHER" id="PTHR42894:SF1">
    <property type="entry name" value="N-(5'-PHOSPHORIBOSYL)ANTHRANILATE ISOMERASE"/>
    <property type="match status" value="1"/>
</dbReference>
<dbReference type="InterPro" id="IPR013785">
    <property type="entry name" value="Aldolase_TIM"/>
</dbReference>
<accession>A0AAU8A8C2</accession>
<keyword evidence="5 9" id="KW-0028">Amino-acid biosynthesis</keyword>
<comment type="catalytic activity">
    <reaction evidence="1 9">
        <text>N-(5-phospho-beta-D-ribosyl)anthranilate = 1-(2-carboxyphenylamino)-1-deoxy-D-ribulose 5-phosphate</text>
        <dbReference type="Rhea" id="RHEA:21540"/>
        <dbReference type="ChEBI" id="CHEBI:18277"/>
        <dbReference type="ChEBI" id="CHEBI:58613"/>
        <dbReference type="EC" id="5.3.1.24"/>
    </reaction>
</comment>
<comment type="pathway">
    <text evidence="2 9">Amino-acid biosynthesis; L-tryptophan biosynthesis; L-tryptophan from chorismate: step 3/5.</text>
</comment>
<dbReference type="HAMAP" id="MF_00135">
    <property type="entry name" value="PRAI"/>
    <property type="match status" value="1"/>
</dbReference>
<sequence>MTKIKLCGLSRPCDIETANELKPEYIGFVFAQKSKRHLTSEKAEELKKMLAPGIQAAGVFVDEKPQTVARLLNGNIIDIAQLHGNEDEVYIKHLRRLTHKPIIQAFRIGNASDVINAERSIADHILLDSGAGTGTAFDWNLIQSIKRPYFLAGGLEPCNVEKAVRILKPFAVDVSSGIETNGRKDKTKMAAFVAAARKGR</sequence>
<dbReference type="CDD" id="cd00405">
    <property type="entry name" value="PRAI"/>
    <property type="match status" value="1"/>
</dbReference>
<keyword evidence="6 9" id="KW-0822">Tryptophan biosynthesis</keyword>
<reference evidence="11" key="1">
    <citation type="submission" date="2023-02" db="EMBL/GenBank/DDBJ databases">
        <title>Gut commensal Christensenella minuta modulates host metabolism via a new class of secondary bile acids.</title>
        <authorList>
            <person name="Liu C."/>
        </authorList>
    </citation>
    <scope>NUCLEOTIDE SEQUENCE</scope>
    <source>
        <strain evidence="11">CA70</strain>
    </source>
</reference>
<evidence type="ECO:0000256" key="2">
    <source>
        <dbReference type="ARBA" id="ARBA00004664"/>
    </source>
</evidence>
<evidence type="ECO:0000313" key="11">
    <source>
        <dbReference type="EMBL" id="XCC62448.1"/>
    </source>
</evidence>
<dbReference type="RefSeq" id="WP_079547748.1">
    <property type="nucleotide sequence ID" value="NZ_CP117826.1"/>
</dbReference>
<organism evidence="11">
    <name type="scientific">Christensenella massiliensis</name>
    <dbReference type="NCBI Taxonomy" id="1805714"/>
    <lineage>
        <taxon>Bacteria</taxon>
        <taxon>Bacillati</taxon>
        <taxon>Bacillota</taxon>
        <taxon>Clostridia</taxon>
        <taxon>Christensenellales</taxon>
        <taxon>Christensenellaceae</taxon>
        <taxon>Christensenella</taxon>
    </lineage>
</organism>
<proteinExistence type="inferred from homology"/>
<gene>
    <name evidence="9" type="primary">trpF</name>
    <name evidence="11" type="ORF">PUP29_00490</name>
</gene>
<dbReference type="GO" id="GO:0000162">
    <property type="term" value="P:L-tryptophan biosynthetic process"/>
    <property type="evidence" value="ECO:0007669"/>
    <property type="project" value="UniProtKB-UniRule"/>
</dbReference>
<evidence type="ECO:0000256" key="7">
    <source>
        <dbReference type="ARBA" id="ARBA00023141"/>
    </source>
</evidence>
<dbReference type="EC" id="5.3.1.24" evidence="3 9"/>
<dbReference type="Pfam" id="PF00697">
    <property type="entry name" value="PRAI"/>
    <property type="match status" value="1"/>
</dbReference>
<dbReference type="InterPro" id="IPR001240">
    <property type="entry name" value="PRAI_dom"/>
</dbReference>
<dbReference type="Gene3D" id="3.20.20.70">
    <property type="entry name" value="Aldolase class I"/>
    <property type="match status" value="1"/>
</dbReference>
<dbReference type="InterPro" id="IPR011060">
    <property type="entry name" value="RibuloseP-bd_barrel"/>
</dbReference>
<evidence type="ECO:0000256" key="1">
    <source>
        <dbReference type="ARBA" id="ARBA00001164"/>
    </source>
</evidence>
<dbReference type="EMBL" id="CP117826">
    <property type="protein sequence ID" value="XCC62448.1"/>
    <property type="molecule type" value="Genomic_DNA"/>
</dbReference>
<evidence type="ECO:0000256" key="6">
    <source>
        <dbReference type="ARBA" id="ARBA00022822"/>
    </source>
</evidence>
<evidence type="ECO:0000259" key="10">
    <source>
        <dbReference type="Pfam" id="PF00697"/>
    </source>
</evidence>
<comment type="similarity">
    <text evidence="9">Belongs to the TrpF family.</text>
</comment>
<keyword evidence="7 9" id="KW-0057">Aromatic amino acid biosynthesis</keyword>
<evidence type="ECO:0000256" key="4">
    <source>
        <dbReference type="ARBA" id="ARBA00022272"/>
    </source>
</evidence>
<dbReference type="InterPro" id="IPR044643">
    <property type="entry name" value="TrpF_fam"/>
</dbReference>
<dbReference type="PANTHER" id="PTHR42894">
    <property type="entry name" value="N-(5'-PHOSPHORIBOSYL)ANTHRANILATE ISOMERASE"/>
    <property type="match status" value="1"/>
</dbReference>
<evidence type="ECO:0000256" key="9">
    <source>
        <dbReference type="HAMAP-Rule" id="MF_00135"/>
    </source>
</evidence>
<feature type="domain" description="N-(5'phosphoribosyl) anthranilate isomerase (PRAI)" evidence="10">
    <location>
        <begin position="5"/>
        <end position="194"/>
    </location>
</feature>
<evidence type="ECO:0000256" key="3">
    <source>
        <dbReference type="ARBA" id="ARBA00012572"/>
    </source>
</evidence>
<name>A0AAU8A8C2_9FIRM</name>
<evidence type="ECO:0000256" key="5">
    <source>
        <dbReference type="ARBA" id="ARBA00022605"/>
    </source>
</evidence>
<dbReference type="SUPFAM" id="SSF51366">
    <property type="entry name" value="Ribulose-phoshate binding barrel"/>
    <property type="match status" value="1"/>
</dbReference>
<keyword evidence="8 9" id="KW-0413">Isomerase</keyword>